<name>A0A0K2VK99_LEPSM</name>
<sequence>MFLPLFVKPIIHIFFSFLPCLHRINHVFQICLL</sequence>
<proteinExistence type="predicted"/>
<protein>
    <submittedName>
        <fullName evidence="1">Uncharacterized protein</fullName>
    </submittedName>
</protein>
<accession>A0A0K2VK99</accession>
<evidence type="ECO:0000313" key="1">
    <source>
        <dbReference type="EMBL" id="CDW50864.1"/>
    </source>
</evidence>
<reference evidence="1" key="1">
    <citation type="submission" date="2014-05" db="EMBL/GenBank/DDBJ databases">
        <authorList>
            <person name="Chronopoulou M."/>
        </authorList>
    </citation>
    <scope>NUCLEOTIDE SEQUENCE</scope>
    <source>
        <tissue evidence="1">Whole organism</tissue>
    </source>
</reference>
<dbReference type="EMBL" id="HACA01033503">
    <property type="protein sequence ID" value="CDW50864.1"/>
    <property type="molecule type" value="Transcribed_RNA"/>
</dbReference>
<dbReference type="AlphaFoldDB" id="A0A0K2VK99"/>
<organism evidence="1">
    <name type="scientific">Lepeophtheirus salmonis</name>
    <name type="common">Salmon louse</name>
    <name type="synonym">Caligus salmonis</name>
    <dbReference type="NCBI Taxonomy" id="72036"/>
    <lineage>
        <taxon>Eukaryota</taxon>
        <taxon>Metazoa</taxon>
        <taxon>Ecdysozoa</taxon>
        <taxon>Arthropoda</taxon>
        <taxon>Crustacea</taxon>
        <taxon>Multicrustacea</taxon>
        <taxon>Hexanauplia</taxon>
        <taxon>Copepoda</taxon>
        <taxon>Siphonostomatoida</taxon>
        <taxon>Caligidae</taxon>
        <taxon>Lepeophtheirus</taxon>
    </lineage>
</organism>